<dbReference type="STRING" id="1249933.SAMN04489797_0775"/>
<keyword evidence="1" id="KW-1133">Transmembrane helix</keyword>
<keyword evidence="1" id="KW-0812">Transmembrane</keyword>
<evidence type="ECO:0000256" key="1">
    <source>
        <dbReference type="SAM" id="Phobius"/>
    </source>
</evidence>
<organism evidence="2 3">
    <name type="scientific">Winogradskyella sediminis</name>
    <dbReference type="NCBI Taxonomy" id="1382466"/>
    <lineage>
        <taxon>Bacteria</taxon>
        <taxon>Pseudomonadati</taxon>
        <taxon>Bacteroidota</taxon>
        <taxon>Flavobacteriia</taxon>
        <taxon>Flavobacteriales</taxon>
        <taxon>Flavobacteriaceae</taxon>
        <taxon>Winogradskyella</taxon>
    </lineage>
</organism>
<evidence type="ECO:0000313" key="2">
    <source>
        <dbReference type="EMBL" id="SDS06164.1"/>
    </source>
</evidence>
<accession>A0A1H1P4P6</accession>
<name>A0A1H1P4P6_9FLAO</name>
<protein>
    <recommendedName>
        <fullName evidence="4">DUF3078 domain-containing protein</fullName>
    </recommendedName>
</protein>
<sequence length="348" mass="40026">MLVSTVHLHINFLSMKNYSWFIFSVFVLCSSVLFAQPDSLYFQKKKNEPIQLGWRTKKEVGLNLNQVSFTNWNSGGTNSISGIVTGKAEAKYKQEKWYWNSNFNIRYGLNKQEELNVRKTEDVIEVISNVGLEKDPKSNWFYSAKFSFNSQLAKGYNYPDRDTPISKFLAPGYMFFGAGMEYGRFIERMSFYASPITLKTTFVLDRDLANRGAFGVDPAIYDLEGNLLREGKKVKQELGILLTNQYEEEVFENIKITSLLRLYTDYINSFGNIDLEWELNLDMKVNKFVKATLGSHLRYDDDIKVEVETNEITNEENVIVGPKLQWKQILGVGVVVDLDNIIKNNSSS</sequence>
<dbReference type="EMBL" id="LT629774">
    <property type="protein sequence ID" value="SDS06164.1"/>
    <property type="molecule type" value="Genomic_DNA"/>
</dbReference>
<dbReference type="Pfam" id="PF11276">
    <property type="entry name" value="DUF3078"/>
    <property type="match status" value="1"/>
</dbReference>
<feature type="transmembrane region" description="Helical" evidence="1">
    <location>
        <begin position="18"/>
        <end position="35"/>
    </location>
</feature>
<keyword evidence="3" id="KW-1185">Reference proteome</keyword>
<dbReference type="Proteomes" id="UP000198963">
    <property type="component" value="Chromosome I"/>
</dbReference>
<proteinExistence type="predicted"/>
<dbReference type="AlphaFoldDB" id="A0A1H1P4P6"/>
<dbReference type="InterPro" id="IPR021428">
    <property type="entry name" value="DUF3078"/>
</dbReference>
<evidence type="ECO:0000313" key="3">
    <source>
        <dbReference type="Proteomes" id="UP000198963"/>
    </source>
</evidence>
<reference evidence="2 3" key="1">
    <citation type="submission" date="2016-10" db="EMBL/GenBank/DDBJ databases">
        <authorList>
            <person name="Varghese N."/>
            <person name="Submissions S."/>
        </authorList>
    </citation>
    <scope>NUCLEOTIDE SEQUENCE [LARGE SCALE GENOMIC DNA]</scope>
    <source>
        <strain evidence="2 3">RHA_55</strain>
    </source>
</reference>
<gene>
    <name evidence="2" type="ORF">SAMN04489797_0775</name>
</gene>
<keyword evidence="1" id="KW-0472">Membrane</keyword>
<evidence type="ECO:0008006" key="4">
    <source>
        <dbReference type="Google" id="ProtNLM"/>
    </source>
</evidence>